<feature type="compositionally biased region" description="Acidic residues" evidence="1">
    <location>
        <begin position="36"/>
        <end position="50"/>
    </location>
</feature>
<sequence length="99" mass="11309">MAVEYDEVRPDVAERDEETLKQVKQIDAPNKKTAVEELDEEEPLDGDELPGAIIDEELVVQVRPQAQDEFTCGECFLVRYRSQLSRTKDGMMICKECDS</sequence>
<accession>A0A1R4FTG0</accession>
<dbReference type="RefSeq" id="WP_086996687.1">
    <property type="nucleotide sequence ID" value="NZ_FUHW01000022.1"/>
</dbReference>
<dbReference type="Pfam" id="PF13834">
    <property type="entry name" value="DUF4193"/>
    <property type="match status" value="1"/>
</dbReference>
<proteinExistence type="predicted"/>
<gene>
    <name evidence="2" type="ORF">FM101_05700</name>
</gene>
<dbReference type="AlphaFoldDB" id="A0A1R4FTG0"/>
<evidence type="ECO:0000256" key="1">
    <source>
        <dbReference type="SAM" id="MobiDB-lite"/>
    </source>
</evidence>
<keyword evidence="3" id="KW-1185">Reference proteome</keyword>
<feature type="region of interest" description="Disordered" evidence="1">
    <location>
        <begin position="1"/>
        <end position="22"/>
    </location>
</feature>
<protein>
    <recommendedName>
        <fullName evidence="4">dUTPase</fullName>
    </recommendedName>
</protein>
<reference evidence="2 3" key="1">
    <citation type="submission" date="2017-02" db="EMBL/GenBank/DDBJ databases">
        <authorList>
            <person name="Peterson S.W."/>
        </authorList>
    </citation>
    <scope>NUCLEOTIDE SEQUENCE [LARGE SCALE GENOMIC DNA]</scope>
    <source>
        <strain evidence="2 3">B Ar 00.02</strain>
    </source>
</reference>
<dbReference type="EMBL" id="FUHW01000022">
    <property type="protein sequence ID" value="SJM59123.1"/>
    <property type="molecule type" value="Genomic_DNA"/>
</dbReference>
<feature type="compositionally biased region" description="Basic and acidic residues" evidence="1">
    <location>
        <begin position="1"/>
        <end position="21"/>
    </location>
</feature>
<dbReference type="InterPro" id="IPR025242">
    <property type="entry name" value="DUF4193"/>
</dbReference>
<evidence type="ECO:0000313" key="2">
    <source>
        <dbReference type="EMBL" id="SJM59123.1"/>
    </source>
</evidence>
<organism evidence="2 3">
    <name type="scientific">Arthrobacter rhombi</name>
    <dbReference type="NCBI Taxonomy" id="71253"/>
    <lineage>
        <taxon>Bacteria</taxon>
        <taxon>Bacillati</taxon>
        <taxon>Actinomycetota</taxon>
        <taxon>Actinomycetes</taxon>
        <taxon>Micrococcales</taxon>
        <taxon>Micrococcaceae</taxon>
        <taxon>Arthrobacter</taxon>
    </lineage>
</organism>
<name>A0A1R4FTG0_9MICC</name>
<dbReference type="Proteomes" id="UP000195913">
    <property type="component" value="Unassembled WGS sequence"/>
</dbReference>
<feature type="region of interest" description="Disordered" evidence="1">
    <location>
        <begin position="31"/>
        <end position="50"/>
    </location>
</feature>
<evidence type="ECO:0000313" key="3">
    <source>
        <dbReference type="Proteomes" id="UP000195913"/>
    </source>
</evidence>
<evidence type="ECO:0008006" key="4">
    <source>
        <dbReference type="Google" id="ProtNLM"/>
    </source>
</evidence>